<reference evidence="2" key="1">
    <citation type="journal article" date="2022" name="Mol. Ecol. Resour.">
        <title>The genomes of chicory, endive, great burdock and yacon provide insights into Asteraceae palaeo-polyploidization history and plant inulin production.</title>
        <authorList>
            <person name="Fan W."/>
            <person name="Wang S."/>
            <person name="Wang H."/>
            <person name="Wang A."/>
            <person name="Jiang F."/>
            <person name="Liu H."/>
            <person name="Zhao H."/>
            <person name="Xu D."/>
            <person name="Zhang Y."/>
        </authorList>
    </citation>
    <scope>NUCLEOTIDE SEQUENCE [LARGE SCALE GENOMIC DNA]</scope>
    <source>
        <strain evidence="2">cv. Yunnan</strain>
    </source>
</reference>
<dbReference type="EMBL" id="CM042019">
    <property type="protein sequence ID" value="KAI3825227.1"/>
    <property type="molecule type" value="Genomic_DNA"/>
</dbReference>
<keyword evidence="2" id="KW-1185">Reference proteome</keyword>
<evidence type="ECO:0000313" key="1">
    <source>
        <dbReference type="EMBL" id="KAI3825227.1"/>
    </source>
</evidence>
<sequence length="390" mass="44314">MSASRLLRILQTLPAGAYDEICAFNTDEPDRSMDRTSRCTNPFISNEKDNHVEFWNNRPELESSSFANEFTSNQEDEMFRKCPQACNVDSHLLANTTGFRIDKHSVECELPELIVCYKESDFHVKDICIDEETVSIHKDNNHEFQHNSAPVNENEDDHDEMIEASPDTEFVKPEWLRRSTMACCYTDELNLSDNYGPDNSTNTCEKKLNSSTDQLDSNSMISLQQDWSLRPLNFPVSSDIYDDDINQHPLQGSKDELGKRPIVRSAAEKLDKDRQLKNIFNESKTEESVVFHFDTWNTEDNNPSTPVDPESIYELHLETESNVNQQDVASGYKLAVKNHETRYVEEESSFSMAGVISELISCSRPMPLAGGISTRSDSSATSTRSFAFPA</sequence>
<proteinExistence type="predicted"/>
<comment type="caution">
    <text evidence="1">The sequence shown here is derived from an EMBL/GenBank/DDBJ whole genome shotgun (WGS) entry which is preliminary data.</text>
</comment>
<organism evidence="1 2">
    <name type="scientific">Smallanthus sonchifolius</name>
    <dbReference type="NCBI Taxonomy" id="185202"/>
    <lineage>
        <taxon>Eukaryota</taxon>
        <taxon>Viridiplantae</taxon>
        <taxon>Streptophyta</taxon>
        <taxon>Embryophyta</taxon>
        <taxon>Tracheophyta</taxon>
        <taxon>Spermatophyta</taxon>
        <taxon>Magnoliopsida</taxon>
        <taxon>eudicotyledons</taxon>
        <taxon>Gunneridae</taxon>
        <taxon>Pentapetalae</taxon>
        <taxon>asterids</taxon>
        <taxon>campanulids</taxon>
        <taxon>Asterales</taxon>
        <taxon>Asteraceae</taxon>
        <taxon>Asteroideae</taxon>
        <taxon>Heliantheae alliance</taxon>
        <taxon>Millerieae</taxon>
        <taxon>Smallanthus</taxon>
    </lineage>
</organism>
<evidence type="ECO:0000313" key="2">
    <source>
        <dbReference type="Proteomes" id="UP001056120"/>
    </source>
</evidence>
<accession>A0ACB9JZ26</accession>
<gene>
    <name evidence="1" type="ORF">L1987_06705</name>
</gene>
<name>A0ACB9JZ26_9ASTR</name>
<protein>
    <submittedName>
        <fullName evidence="1">Uncharacterized protein</fullName>
    </submittedName>
</protein>
<reference evidence="1 2" key="2">
    <citation type="journal article" date="2022" name="Mol. Ecol. Resour.">
        <title>The genomes of chicory, endive, great burdock and yacon provide insights into Asteraceae paleo-polyploidization history and plant inulin production.</title>
        <authorList>
            <person name="Fan W."/>
            <person name="Wang S."/>
            <person name="Wang H."/>
            <person name="Wang A."/>
            <person name="Jiang F."/>
            <person name="Liu H."/>
            <person name="Zhao H."/>
            <person name="Xu D."/>
            <person name="Zhang Y."/>
        </authorList>
    </citation>
    <scope>NUCLEOTIDE SEQUENCE [LARGE SCALE GENOMIC DNA]</scope>
    <source>
        <strain evidence="2">cv. Yunnan</strain>
        <tissue evidence="1">Leaves</tissue>
    </source>
</reference>
<dbReference type="Proteomes" id="UP001056120">
    <property type="component" value="Linkage Group LG02"/>
</dbReference>